<gene>
    <name evidence="1" type="ORF">ACFPCV_25505</name>
</gene>
<organism evidence="1 2">
    <name type="scientific">Actinophytocola glycyrrhizae</name>
    <dbReference type="NCBI Taxonomy" id="2044873"/>
    <lineage>
        <taxon>Bacteria</taxon>
        <taxon>Bacillati</taxon>
        <taxon>Actinomycetota</taxon>
        <taxon>Actinomycetes</taxon>
        <taxon>Pseudonocardiales</taxon>
        <taxon>Pseudonocardiaceae</taxon>
    </lineage>
</organism>
<proteinExistence type="predicted"/>
<evidence type="ECO:0000313" key="2">
    <source>
        <dbReference type="Proteomes" id="UP001595859"/>
    </source>
</evidence>
<sequence length="182" mass="19326">MAVNQGYALPCGRDVEDVWQHLDGGDEHDRTCPHCQGARQSLTVLRDLTRELAEDDAAPSMNLTDRIMSAVRADLRRHELLGPATAEGGVRVSAQAVAAVLRFAADGVDGVRARGCRVTEVPGDDLAIEVDMAVAVEFGLFALAALDEVRTRVASAAAAQVGVRLARFDVTVADLYDTGGRA</sequence>
<dbReference type="Proteomes" id="UP001595859">
    <property type="component" value="Unassembled WGS sequence"/>
</dbReference>
<keyword evidence="2" id="KW-1185">Reference proteome</keyword>
<reference evidence="2" key="1">
    <citation type="journal article" date="2019" name="Int. J. Syst. Evol. Microbiol.">
        <title>The Global Catalogue of Microorganisms (GCM) 10K type strain sequencing project: providing services to taxonomists for standard genome sequencing and annotation.</title>
        <authorList>
            <consortium name="The Broad Institute Genomics Platform"/>
            <consortium name="The Broad Institute Genome Sequencing Center for Infectious Disease"/>
            <person name="Wu L."/>
            <person name="Ma J."/>
        </authorList>
    </citation>
    <scope>NUCLEOTIDE SEQUENCE [LARGE SCALE GENOMIC DNA]</scope>
    <source>
        <strain evidence="2">ZS-22-S1</strain>
    </source>
</reference>
<comment type="caution">
    <text evidence="1">The sequence shown here is derived from an EMBL/GenBank/DDBJ whole genome shotgun (WGS) entry which is preliminary data.</text>
</comment>
<accession>A0ABV9S7F7</accession>
<protein>
    <submittedName>
        <fullName evidence="1">Asp23/Gls24 family envelope stress response protein</fullName>
    </submittedName>
</protein>
<name>A0ABV9S7F7_9PSEU</name>
<dbReference type="EMBL" id="JBHSIS010000011">
    <property type="protein sequence ID" value="MFC4856874.1"/>
    <property type="molecule type" value="Genomic_DNA"/>
</dbReference>
<dbReference type="RefSeq" id="WP_378058864.1">
    <property type="nucleotide sequence ID" value="NZ_JBHSIS010000011.1"/>
</dbReference>
<evidence type="ECO:0000313" key="1">
    <source>
        <dbReference type="EMBL" id="MFC4856874.1"/>
    </source>
</evidence>